<reference evidence="1 2" key="1">
    <citation type="submission" date="2015-09" db="EMBL/GenBank/DDBJ databases">
        <authorList>
            <consortium name="Pathogen Informatics"/>
        </authorList>
    </citation>
    <scope>NUCLEOTIDE SEQUENCE [LARGE SCALE GENOMIC DNA]</scope>
    <source>
        <strain evidence="1 2">2789STDY5834835</strain>
    </source>
</reference>
<protein>
    <submittedName>
        <fullName evidence="1">Uncharacterized protein</fullName>
    </submittedName>
</protein>
<organism evidence="1 2">
    <name type="scientific">Anaerobutyricum hallii</name>
    <dbReference type="NCBI Taxonomy" id="39488"/>
    <lineage>
        <taxon>Bacteria</taxon>
        <taxon>Bacillati</taxon>
        <taxon>Bacillota</taxon>
        <taxon>Clostridia</taxon>
        <taxon>Lachnospirales</taxon>
        <taxon>Lachnospiraceae</taxon>
        <taxon>Anaerobutyricum</taxon>
    </lineage>
</organism>
<dbReference type="EMBL" id="CYZL01000022">
    <property type="protein sequence ID" value="CUO72226.1"/>
    <property type="molecule type" value="Genomic_DNA"/>
</dbReference>
<evidence type="ECO:0000313" key="1">
    <source>
        <dbReference type="EMBL" id="CUO72226.1"/>
    </source>
</evidence>
<gene>
    <name evidence="1" type="ORF">ERS852450_02278</name>
</gene>
<name>A0A174HFT7_9FIRM</name>
<dbReference type="AlphaFoldDB" id="A0A174HFT7"/>
<proteinExistence type="predicted"/>
<dbReference type="Proteomes" id="UP000095679">
    <property type="component" value="Unassembled WGS sequence"/>
</dbReference>
<accession>A0A174HFT7</accession>
<sequence>MLPDIQPGNTKILYFFNCLLDGMHTSFQHLRLFSNTSKEEFANLPLYHYNKDNKKLFITPNKKFVDYFYGGKQWRKSNGF</sequence>
<evidence type="ECO:0000313" key="2">
    <source>
        <dbReference type="Proteomes" id="UP000095679"/>
    </source>
</evidence>